<dbReference type="InterPro" id="IPR029069">
    <property type="entry name" value="HotDog_dom_sf"/>
</dbReference>
<comment type="catalytic activity">
    <reaction evidence="9">
        <text>a (3R)-hydroxyacyl-[ACP] = a (2E)-enoyl-[ACP] + H2O</text>
        <dbReference type="Rhea" id="RHEA:13097"/>
        <dbReference type="Rhea" id="RHEA-COMP:9925"/>
        <dbReference type="Rhea" id="RHEA-COMP:9945"/>
        <dbReference type="ChEBI" id="CHEBI:15377"/>
        <dbReference type="ChEBI" id="CHEBI:78784"/>
        <dbReference type="ChEBI" id="CHEBI:78827"/>
        <dbReference type="EC" id="4.2.1.59"/>
    </reaction>
</comment>
<organism evidence="10 11">
    <name type="scientific">Tepidimonas taiwanensis</name>
    <dbReference type="NCBI Taxonomy" id="307486"/>
    <lineage>
        <taxon>Bacteria</taxon>
        <taxon>Pseudomonadati</taxon>
        <taxon>Pseudomonadota</taxon>
        <taxon>Betaproteobacteria</taxon>
        <taxon>Burkholderiales</taxon>
        <taxon>Tepidimonas</taxon>
    </lineage>
</organism>
<sequence>MTMDIHQILKQLPHRYPILLVDRVLDVQKGVSIRALKNVTINEPVFTGHFPHRPVFPGVLMLEALAQTAALLAFETLGVTPDDKTVYYFAGIDGARFKRPVEPGDQLVMDVTLERMKAGIFKFKGTARVGDEVACEAELMCTMRTIA</sequence>
<accession>A0A554X997</accession>
<dbReference type="PANTHER" id="PTHR30272:SF1">
    <property type="entry name" value="3-HYDROXYACYL-[ACYL-CARRIER-PROTEIN] DEHYDRATASE"/>
    <property type="match status" value="1"/>
</dbReference>
<dbReference type="Pfam" id="PF07977">
    <property type="entry name" value="FabA"/>
    <property type="match status" value="1"/>
</dbReference>
<keyword evidence="3 9" id="KW-0963">Cytoplasm</keyword>
<dbReference type="EC" id="4.2.1.59" evidence="9"/>
<dbReference type="EMBL" id="VJOM01000010">
    <property type="protein sequence ID" value="TSE32415.1"/>
    <property type="molecule type" value="Genomic_DNA"/>
</dbReference>
<keyword evidence="7 9" id="KW-0456">Lyase</keyword>
<dbReference type="FunFam" id="3.10.129.10:FF:000001">
    <property type="entry name" value="3-hydroxyacyl-[acyl-carrier-protein] dehydratase FabZ"/>
    <property type="match status" value="1"/>
</dbReference>
<dbReference type="InterPro" id="IPR010084">
    <property type="entry name" value="FabZ"/>
</dbReference>
<evidence type="ECO:0000256" key="3">
    <source>
        <dbReference type="ARBA" id="ARBA00022490"/>
    </source>
</evidence>
<dbReference type="InterPro" id="IPR013114">
    <property type="entry name" value="FabA_FabZ"/>
</dbReference>
<dbReference type="NCBIfam" id="NF000582">
    <property type="entry name" value="PRK00006.1"/>
    <property type="match status" value="1"/>
</dbReference>
<keyword evidence="5 9" id="KW-0441">Lipid A biosynthesis</keyword>
<dbReference type="PANTHER" id="PTHR30272">
    <property type="entry name" value="3-HYDROXYACYL-[ACYL-CARRIER-PROTEIN] DEHYDRATASE"/>
    <property type="match status" value="1"/>
</dbReference>
<evidence type="ECO:0000256" key="9">
    <source>
        <dbReference type="HAMAP-Rule" id="MF_00406"/>
    </source>
</evidence>
<evidence type="ECO:0000256" key="5">
    <source>
        <dbReference type="ARBA" id="ARBA00022556"/>
    </source>
</evidence>
<comment type="caution">
    <text evidence="10">The sequence shown here is derived from an EMBL/GenBank/DDBJ whole genome shotgun (WGS) entry which is preliminary data.</text>
</comment>
<gene>
    <name evidence="9 10" type="primary">fabZ</name>
    <name evidence="10" type="ORF">Ttaiw_01189</name>
</gene>
<evidence type="ECO:0000256" key="6">
    <source>
        <dbReference type="ARBA" id="ARBA00023098"/>
    </source>
</evidence>
<comment type="subcellular location">
    <subcellularLocation>
        <location evidence="1 9">Cytoplasm</location>
    </subcellularLocation>
</comment>
<dbReference type="STRING" id="307486.GCA_000807215_02009"/>
<reference evidence="10 11" key="1">
    <citation type="submission" date="2019-07" db="EMBL/GenBank/DDBJ databases">
        <title>Tepidimonas taiwanensis I1-1 draft genome.</title>
        <authorList>
            <person name="Da Costa M.S."/>
            <person name="Froufe H.J.C."/>
            <person name="Egas C."/>
            <person name="Albuquerque L."/>
        </authorList>
    </citation>
    <scope>NUCLEOTIDE SEQUENCE [LARGE SCALE GENOMIC DNA]</scope>
    <source>
        <strain evidence="10 11">I1-1</strain>
    </source>
</reference>
<keyword evidence="4 9" id="KW-0444">Lipid biosynthesis</keyword>
<dbReference type="GO" id="GO:0005737">
    <property type="term" value="C:cytoplasm"/>
    <property type="evidence" value="ECO:0007669"/>
    <property type="project" value="UniProtKB-SubCell"/>
</dbReference>
<dbReference type="HAMAP" id="MF_00406">
    <property type="entry name" value="FabZ"/>
    <property type="match status" value="1"/>
</dbReference>
<dbReference type="AlphaFoldDB" id="A0A554X997"/>
<dbReference type="GO" id="GO:0006633">
    <property type="term" value="P:fatty acid biosynthetic process"/>
    <property type="evidence" value="ECO:0007669"/>
    <property type="project" value="UniProtKB-UniRule"/>
</dbReference>
<dbReference type="GO" id="GO:0016020">
    <property type="term" value="C:membrane"/>
    <property type="evidence" value="ECO:0007669"/>
    <property type="project" value="GOC"/>
</dbReference>
<evidence type="ECO:0000256" key="8">
    <source>
        <dbReference type="ARBA" id="ARBA00025049"/>
    </source>
</evidence>
<dbReference type="CDD" id="cd01288">
    <property type="entry name" value="FabZ"/>
    <property type="match status" value="1"/>
</dbReference>
<dbReference type="NCBIfam" id="TIGR01750">
    <property type="entry name" value="fabZ"/>
    <property type="match status" value="1"/>
</dbReference>
<name>A0A554X997_9BURK</name>
<dbReference type="Proteomes" id="UP000317763">
    <property type="component" value="Unassembled WGS sequence"/>
</dbReference>
<proteinExistence type="inferred from homology"/>
<dbReference type="GO" id="GO:0019171">
    <property type="term" value="F:(3R)-hydroxyacyl-[acyl-carrier-protein] dehydratase activity"/>
    <property type="evidence" value="ECO:0007669"/>
    <property type="project" value="UniProtKB-EC"/>
</dbReference>
<dbReference type="SUPFAM" id="SSF54637">
    <property type="entry name" value="Thioesterase/thiol ester dehydrase-isomerase"/>
    <property type="match status" value="1"/>
</dbReference>
<dbReference type="GO" id="GO:0009245">
    <property type="term" value="P:lipid A biosynthetic process"/>
    <property type="evidence" value="ECO:0007669"/>
    <property type="project" value="UniProtKB-UniRule"/>
</dbReference>
<protein>
    <recommendedName>
        <fullName evidence="9">3-hydroxyacyl-[acyl-carrier-protein] dehydratase FabZ</fullName>
        <ecNumber evidence="9">4.2.1.59</ecNumber>
    </recommendedName>
    <alternativeName>
        <fullName evidence="9">(3R)-hydroxymyristoyl-[acyl-carrier-protein] dehydratase</fullName>
        <shortName evidence="9">(3R)-hydroxymyristoyl-ACP dehydrase</shortName>
    </alternativeName>
    <alternativeName>
        <fullName evidence="9">Beta-hydroxyacyl-ACP dehydratase</fullName>
    </alternativeName>
</protein>
<evidence type="ECO:0000313" key="10">
    <source>
        <dbReference type="EMBL" id="TSE32415.1"/>
    </source>
</evidence>
<keyword evidence="6 9" id="KW-0443">Lipid metabolism</keyword>
<evidence type="ECO:0000256" key="1">
    <source>
        <dbReference type="ARBA" id="ARBA00004496"/>
    </source>
</evidence>
<evidence type="ECO:0000256" key="4">
    <source>
        <dbReference type="ARBA" id="ARBA00022516"/>
    </source>
</evidence>
<feature type="active site" evidence="9">
    <location>
        <position position="49"/>
    </location>
</feature>
<evidence type="ECO:0000256" key="2">
    <source>
        <dbReference type="ARBA" id="ARBA00009174"/>
    </source>
</evidence>
<dbReference type="Gene3D" id="3.10.129.10">
    <property type="entry name" value="Hotdog Thioesterase"/>
    <property type="match status" value="1"/>
</dbReference>
<keyword evidence="11" id="KW-1185">Reference proteome</keyword>
<comment type="similarity">
    <text evidence="2 9">Belongs to the thioester dehydratase family. FabZ subfamily.</text>
</comment>
<comment type="function">
    <text evidence="8 9">Involved in unsaturated fatty acids biosynthesis. Catalyzes the dehydration of short chain beta-hydroxyacyl-ACPs and long chain saturated and unsaturated beta-hydroxyacyl-ACPs.</text>
</comment>
<evidence type="ECO:0000313" key="11">
    <source>
        <dbReference type="Proteomes" id="UP000317763"/>
    </source>
</evidence>
<evidence type="ECO:0000256" key="7">
    <source>
        <dbReference type="ARBA" id="ARBA00023239"/>
    </source>
</evidence>